<dbReference type="Gene3D" id="3.30.70.660">
    <property type="entry name" value="Pseudouridine synthase I, catalytic domain, C-terminal subdomain"/>
    <property type="match status" value="1"/>
</dbReference>
<feature type="non-terminal residue" evidence="5">
    <location>
        <position position="1"/>
    </location>
</feature>
<dbReference type="PANTHER" id="PTHR11142:SF0">
    <property type="entry name" value="TRNA PSEUDOURIDINE SYNTHASE-LIKE 1"/>
    <property type="match status" value="1"/>
</dbReference>
<evidence type="ECO:0000313" key="5">
    <source>
        <dbReference type="EMBL" id="KKM06497.1"/>
    </source>
</evidence>
<accession>A0A0F9HTM9</accession>
<dbReference type="InterPro" id="IPR020103">
    <property type="entry name" value="PsdUridine_synth_cat_dom_sf"/>
</dbReference>
<evidence type="ECO:0000259" key="4">
    <source>
        <dbReference type="Pfam" id="PF01416"/>
    </source>
</evidence>
<dbReference type="Pfam" id="PF01416">
    <property type="entry name" value="PseudoU_synth_1"/>
    <property type="match status" value="1"/>
</dbReference>
<dbReference type="SUPFAM" id="SSF55120">
    <property type="entry name" value="Pseudouridine synthase"/>
    <property type="match status" value="1"/>
</dbReference>
<comment type="similarity">
    <text evidence="1">Belongs to the tRNA pseudouridine synthase TruA family.</text>
</comment>
<proteinExistence type="inferred from homology"/>
<evidence type="ECO:0000256" key="2">
    <source>
        <dbReference type="ARBA" id="ARBA00022694"/>
    </source>
</evidence>
<dbReference type="InterPro" id="IPR001406">
    <property type="entry name" value="PsdUridine_synth_TruA"/>
</dbReference>
<comment type="caution">
    <text evidence="5">The sequence shown here is derived from an EMBL/GenBank/DDBJ whole genome shotgun (WGS) entry which is preliminary data.</text>
</comment>
<dbReference type="PANTHER" id="PTHR11142">
    <property type="entry name" value="PSEUDOURIDYLATE SYNTHASE"/>
    <property type="match status" value="1"/>
</dbReference>
<dbReference type="GO" id="GO:0031119">
    <property type="term" value="P:tRNA pseudouridine synthesis"/>
    <property type="evidence" value="ECO:0007669"/>
    <property type="project" value="TreeGrafter"/>
</dbReference>
<dbReference type="GO" id="GO:0009982">
    <property type="term" value="F:pseudouridine synthase activity"/>
    <property type="evidence" value="ECO:0007669"/>
    <property type="project" value="InterPro"/>
</dbReference>
<dbReference type="GO" id="GO:0003723">
    <property type="term" value="F:RNA binding"/>
    <property type="evidence" value="ECO:0007669"/>
    <property type="project" value="InterPro"/>
</dbReference>
<sequence>PTKSFRRERNIRTIKRLEIKKKGKYLLFTIEADGFLYKMVRSIVGTLLGVGREKMTIKEFKRVLKSRSRSLAGATVPARGLCLLRVKY</sequence>
<keyword evidence="3" id="KW-0413">Isomerase</keyword>
<protein>
    <recommendedName>
        <fullName evidence="4">Pseudouridine synthase I TruA alpha/beta domain-containing protein</fullName>
    </recommendedName>
</protein>
<dbReference type="AlphaFoldDB" id="A0A0F9HTM9"/>
<evidence type="ECO:0000256" key="1">
    <source>
        <dbReference type="ARBA" id="ARBA00009375"/>
    </source>
</evidence>
<dbReference type="InterPro" id="IPR020095">
    <property type="entry name" value="PsdUridine_synth_TruA_C"/>
</dbReference>
<evidence type="ECO:0000256" key="3">
    <source>
        <dbReference type="ARBA" id="ARBA00023235"/>
    </source>
</evidence>
<feature type="domain" description="Pseudouridine synthase I TruA alpha/beta" evidence="4">
    <location>
        <begin position="8"/>
        <end position="88"/>
    </location>
</feature>
<dbReference type="InterPro" id="IPR020097">
    <property type="entry name" value="PsdUridine_synth_TruA_a/b_dom"/>
</dbReference>
<gene>
    <name evidence="5" type="ORF">LCGC14_1743430</name>
</gene>
<organism evidence="5">
    <name type="scientific">marine sediment metagenome</name>
    <dbReference type="NCBI Taxonomy" id="412755"/>
    <lineage>
        <taxon>unclassified sequences</taxon>
        <taxon>metagenomes</taxon>
        <taxon>ecological metagenomes</taxon>
    </lineage>
</organism>
<reference evidence="5" key="1">
    <citation type="journal article" date="2015" name="Nature">
        <title>Complex archaea that bridge the gap between prokaryotes and eukaryotes.</title>
        <authorList>
            <person name="Spang A."/>
            <person name="Saw J.H."/>
            <person name="Jorgensen S.L."/>
            <person name="Zaremba-Niedzwiedzka K."/>
            <person name="Martijn J."/>
            <person name="Lind A.E."/>
            <person name="van Eijk R."/>
            <person name="Schleper C."/>
            <person name="Guy L."/>
            <person name="Ettema T.J."/>
        </authorList>
    </citation>
    <scope>NUCLEOTIDE SEQUENCE</scope>
</reference>
<keyword evidence="2" id="KW-0819">tRNA processing</keyword>
<dbReference type="EMBL" id="LAZR01015981">
    <property type="protein sequence ID" value="KKM06497.1"/>
    <property type="molecule type" value="Genomic_DNA"/>
</dbReference>
<name>A0A0F9HTM9_9ZZZZ</name>